<dbReference type="AlphaFoldDB" id="A0A3S5B6B6"/>
<dbReference type="Proteomes" id="UP000784294">
    <property type="component" value="Unassembled WGS sequence"/>
</dbReference>
<keyword evidence="1" id="KW-0175">Coiled coil</keyword>
<sequence length="124" mass="14156">MLEFTHSREFRQLDSVSNCANLFADKVNESQEKLSRLSENTAILRGQIAEFEVTLANSLQARKEAERRCQKAEASADSWRLECELLSSRIDEGARAYADLAGVKVQLDEEIAMYRVLLQSEEER</sequence>
<proteinExistence type="predicted"/>
<dbReference type="EMBL" id="CAAALY010020933">
    <property type="protein sequence ID" value="VEL14375.1"/>
    <property type="molecule type" value="Genomic_DNA"/>
</dbReference>
<name>A0A3S5B6B6_9PLAT</name>
<evidence type="ECO:0008006" key="4">
    <source>
        <dbReference type="Google" id="ProtNLM"/>
    </source>
</evidence>
<protein>
    <recommendedName>
        <fullName evidence="4">IF rod domain-containing protein</fullName>
    </recommendedName>
</protein>
<evidence type="ECO:0000313" key="2">
    <source>
        <dbReference type="EMBL" id="VEL14375.1"/>
    </source>
</evidence>
<comment type="caution">
    <text evidence="2">The sequence shown here is derived from an EMBL/GenBank/DDBJ whole genome shotgun (WGS) entry which is preliminary data.</text>
</comment>
<feature type="coiled-coil region" evidence="1">
    <location>
        <begin position="48"/>
        <end position="124"/>
    </location>
</feature>
<organism evidence="2 3">
    <name type="scientific">Protopolystoma xenopodis</name>
    <dbReference type="NCBI Taxonomy" id="117903"/>
    <lineage>
        <taxon>Eukaryota</taxon>
        <taxon>Metazoa</taxon>
        <taxon>Spiralia</taxon>
        <taxon>Lophotrochozoa</taxon>
        <taxon>Platyhelminthes</taxon>
        <taxon>Monogenea</taxon>
        <taxon>Polyopisthocotylea</taxon>
        <taxon>Polystomatidea</taxon>
        <taxon>Polystomatidae</taxon>
        <taxon>Protopolystoma</taxon>
    </lineage>
</organism>
<dbReference type="Gene3D" id="1.20.5.170">
    <property type="match status" value="1"/>
</dbReference>
<accession>A0A3S5B6B6</accession>
<gene>
    <name evidence="2" type="ORF">PXEA_LOCUS7815</name>
</gene>
<keyword evidence="3" id="KW-1185">Reference proteome</keyword>
<reference evidence="2" key="1">
    <citation type="submission" date="2018-11" db="EMBL/GenBank/DDBJ databases">
        <authorList>
            <consortium name="Pathogen Informatics"/>
        </authorList>
    </citation>
    <scope>NUCLEOTIDE SEQUENCE</scope>
</reference>
<evidence type="ECO:0000256" key="1">
    <source>
        <dbReference type="SAM" id="Coils"/>
    </source>
</evidence>
<dbReference type="OrthoDB" id="2441647at2759"/>
<evidence type="ECO:0000313" key="3">
    <source>
        <dbReference type="Proteomes" id="UP000784294"/>
    </source>
</evidence>
<dbReference type="SUPFAM" id="SSF64593">
    <property type="entry name" value="Intermediate filament protein, coiled coil region"/>
    <property type="match status" value="1"/>
</dbReference>